<dbReference type="InterPro" id="IPR024134">
    <property type="entry name" value="SOD_Cu/Zn_/chaperone"/>
</dbReference>
<dbReference type="SUPFAM" id="SSF49329">
    <property type="entry name" value="Cu,Zn superoxide dismutase-like"/>
    <property type="match status" value="1"/>
</dbReference>
<feature type="domain" description="Superoxide dismutase copper/zinc binding" evidence="1">
    <location>
        <begin position="17"/>
        <end position="117"/>
    </location>
</feature>
<keyword evidence="3" id="KW-1185">Reference proteome</keyword>
<protein>
    <submittedName>
        <fullName evidence="2">9123_t:CDS:1</fullName>
    </submittedName>
</protein>
<dbReference type="AlphaFoldDB" id="A0A9N9NUI7"/>
<reference evidence="2" key="1">
    <citation type="submission" date="2021-06" db="EMBL/GenBank/DDBJ databases">
        <authorList>
            <person name="Kallberg Y."/>
            <person name="Tangrot J."/>
            <person name="Rosling A."/>
        </authorList>
    </citation>
    <scope>NUCLEOTIDE SEQUENCE</scope>
    <source>
        <strain evidence="2">CL551</strain>
    </source>
</reference>
<dbReference type="InterPro" id="IPR018152">
    <property type="entry name" value="SOD_Cu/Zn_BS"/>
</dbReference>
<dbReference type="OrthoDB" id="2015551at2759"/>
<dbReference type="GO" id="GO:0034599">
    <property type="term" value="P:cellular response to oxidative stress"/>
    <property type="evidence" value="ECO:0007669"/>
    <property type="project" value="UniProtKB-ARBA"/>
</dbReference>
<name>A0A9N9NUI7_9GLOM</name>
<accession>A0A9N9NUI7</accession>
<dbReference type="EMBL" id="CAJVPV010043247">
    <property type="protein sequence ID" value="CAG8765355.1"/>
    <property type="molecule type" value="Genomic_DNA"/>
</dbReference>
<organism evidence="2 3">
    <name type="scientific">Acaulospora morrowiae</name>
    <dbReference type="NCBI Taxonomy" id="94023"/>
    <lineage>
        <taxon>Eukaryota</taxon>
        <taxon>Fungi</taxon>
        <taxon>Fungi incertae sedis</taxon>
        <taxon>Mucoromycota</taxon>
        <taxon>Glomeromycotina</taxon>
        <taxon>Glomeromycetes</taxon>
        <taxon>Diversisporales</taxon>
        <taxon>Acaulosporaceae</taxon>
        <taxon>Acaulospora</taxon>
    </lineage>
</organism>
<dbReference type="GO" id="GO:0005507">
    <property type="term" value="F:copper ion binding"/>
    <property type="evidence" value="ECO:0007669"/>
    <property type="project" value="InterPro"/>
</dbReference>
<evidence type="ECO:0000259" key="1">
    <source>
        <dbReference type="Pfam" id="PF00080"/>
    </source>
</evidence>
<evidence type="ECO:0000313" key="3">
    <source>
        <dbReference type="Proteomes" id="UP000789342"/>
    </source>
</evidence>
<dbReference type="PRINTS" id="PR00068">
    <property type="entry name" value="CUZNDISMTASE"/>
</dbReference>
<dbReference type="Pfam" id="PF00080">
    <property type="entry name" value="Sod_Cu"/>
    <property type="match status" value="1"/>
</dbReference>
<dbReference type="Proteomes" id="UP000789342">
    <property type="component" value="Unassembled WGS sequence"/>
</dbReference>
<sequence length="117" mass="12320">MPKATCILRGDKPGINVEGVVTFTQEEGSKVVNVHIQIEGLTKGKHGFHIHEFGDNTNGCTSAGPHFNPGNHVHGAPTDEIRHVGDLGNVIADSHGKVATSFDDHLISLTGAHSIIG</sequence>
<evidence type="ECO:0000313" key="2">
    <source>
        <dbReference type="EMBL" id="CAG8765355.1"/>
    </source>
</evidence>
<dbReference type="InterPro" id="IPR001424">
    <property type="entry name" value="SOD_Cu_Zn_dom"/>
</dbReference>
<feature type="non-terminal residue" evidence="2">
    <location>
        <position position="117"/>
    </location>
</feature>
<comment type="caution">
    <text evidence="2">The sequence shown here is derived from an EMBL/GenBank/DDBJ whole genome shotgun (WGS) entry which is preliminary data.</text>
</comment>
<dbReference type="PANTHER" id="PTHR10003">
    <property type="entry name" value="SUPEROXIDE DISMUTASE CU-ZN -RELATED"/>
    <property type="match status" value="1"/>
</dbReference>
<dbReference type="Gene3D" id="2.60.40.200">
    <property type="entry name" value="Superoxide dismutase, copper/zinc binding domain"/>
    <property type="match status" value="1"/>
</dbReference>
<proteinExistence type="predicted"/>
<dbReference type="PROSITE" id="PS00087">
    <property type="entry name" value="SOD_CU_ZN_1"/>
    <property type="match status" value="1"/>
</dbReference>
<dbReference type="GO" id="GO:0006801">
    <property type="term" value="P:superoxide metabolic process"/>
    <property type="evidence" value="ECO:0007669"/>
    <property type="project" value="InterPro"/>
</dbReference>
<dbReference type="InterPro" id="IPR036423">
    <property type="entry name" value="SOD-like_Cu/Zn_dom_sf"/>
</dbReference>
<dbReference type="CDD" id="cd00305">
    <property type="entry name" value="Cu-Zn_Superoxide_Dismutase"/>
    <property type="match status" value="1"/>
</dbReference>
<gene>
    <name evidence="2" type="ORF">AMORRO_LOCUS16226</name>
</gene>